<evidence type="ECO:0000313" key="2">
    <source>
        <dbReference type="Proteomes" id="UP000464657"/>
    </source>
</evidence>
<keyword evidence="2" id="KW-1185">Reference proteome</keyword>
<name>A0A7L4ZGV9_9FLAO</name>
<accession>A0A7L4ZGV9</accession>
<dbReference type="EMBL" id="CP019288">
    <property type="protein sequence ID" value="QHI35953.1"/>
    <property type="molecule type" value="Genomic_DNA"/>
</dbReference>
<proteinExistence type="predicted"/>
<sequence>MFELTKSLSFIWKGFFVFMNNEIDIDIEKCKEIDLNDFETQFLDLEIFMEAVISIYNVFNIVRASIAIPGANRNPDPEPAPAMT</sequence>
<evidence type="ECO:0000313" key="1">
    <source>
        <dbReference type="EMBL" id="QHI35953.1"/>
    </source>
</evidence>
<gene>
    <name evidence="1" type="ORF">IMCC3317_13010</name>
</gene>
<dbReference type="AlphaFoldDB" id="A0A7L4ZGV9"/>
<dbReference type="KEGG" id="kan:IMCC3317_13010"/>
<reference evidence="1 2" key="1">
    <citation type="journal article" date="2013" name="Int. J. Syst. Evol. Microbiol.">
        <title>Kordia antarctica sp. nov., isolated from Antarctic seawater.</title>
        <authorList>
            <person name="Baek K."/>
            <person name="Choi A."/>
            <person name="Kang I."/>
            <person name="Lee K."/>
            <person name="Cho J.C."/>
        </authorList>
    </citation>
    <scope>NUCLEOTIDE SEQUENCE [LARGE SCALE GENOMIC DNA]</scope>
    <source>
        <strain evidence="1 2">IMCC3317</strain>
    </source>
</reference>
<dbReference type="Proteomes" id="UP000464657">
    <property type="component" value="Chromosome"/>
</dbReference>
<protein>
    <submittedName>
        <fullName evidence="1">Uncharacterized protein</fullName>
    </submittedName>
</protein>
<organism evidence="1 2">
    <name type="scientific">Kordia antarctica</name>
    <dbReference type="NCBI Taxonomy" id="1218801"/>
    <lineage>
        <taxon>Bacteria</taxon>
        <taxon>Pseudomonadati</taxon>
        <taxon>Bacteroidota</taxon>
        <taxon>Flavobacteriia</taxon>
        <taxon>Flavobacteriales</taxon>
        <taxon>Flavobacteriaceae</taxon>
        <taxon>Kordia</taxon>
    </lineage>
</organism>